<feature type="domain" description="Glycosyltransferase 2-like" evidence="1">
    <location>
        <begin position="5"/>
        <end position="109"/>
    </location>
</feature>
<reference evidence="2 3" key="1">
    <citation type="submission" date="2019-11" db="EMBL/GenBank/DDBJ databases">
        <authorList>
            <person name="Zheng R.K."/>
            <person name="Sun C.M."/>
        </authorList>
    </citation>
    <scope>NUCLEOTIDE SEQUENCE [LARGE SCALE GENOMIC DNA]</scope>
    <source>
        <strain evidence="2 3">WC007</strain>
    </source>
</reference>
<organism evidence="2 3">
    <name type="scientific">Maribellus comscasis</name>
    <dbReference type="NCBI Taxonomy" id="2681766"/>
    <lineage>
        <taxon>Bacteria</taxon>
        <taxon>Pseudomonadati</taxon>
        <taxon>Bacteroidota</taxon>
        <taxon>Bacteroidia</taxon>
        <taxon>Marinilabiliales</taxon>
        <taxon>Prolixibacteraceae</taxon>
        <taxon>Maribellus</taxon>
    </lineage>
</organism>
<proteinExistence type="predicted"/>
<dbReference type="InterPro" id="IPR001173">
    <property type="entry name" value="Glyco_trans_2-like"/>
</dbReference>
<dbReference type="KEGG" id="mcos:GM418_09690"/>
<dbReference type="GO" id="GO:0016740">
    <property type="term" value="F:transferase activity"/>
    <property type="evidence" value="ECO:0007669"/>
    <property type="project" value="UniProtKB-KW"/>
</dbReference>
<keyword evidence="2" id="KW-0808">Transferase</keyword>
<dbReference type="AlphaFoldDB" id="A0A6I6K5Z4"/>
<dbReference type="Gene3D" id="3.90.550.10">
    <property type="entry name" value="Spore Coat Polysaccharide Biosynthesis Protein SpsA, Chain A"/>
    <property type="match status" value="1"/>
</dbReference>
<keyword evidence="3" id="KW-1185">Reference proteome</keyword>
<protein>
    <submittedName>
        <fullName evidence="2">Glycosyltransferase</fullName>
    </submittedName>
</protein>
<evidence type="ECO:0000313" key="2">
    <source>
        <dbReference type="EMBL" id="QGY48087.1"/>
    </source>
</evidence>
<dbReference type="Proteomes" id="UP000428260">
    <property type="component" value="Chromosome"/>
</dbReference>
<dbReference type="InterPro" id="IPR029044">
    <property type="entry name" value="Nucleotide-diphossugar_trans"/>
</dbReference>
<dbReference type="Pfam" id="PF00535">
    <property type="entry name" value="Glycos_transf_2"/>
    <property type="match status" value="1"/>
</dbReference>
<sequence length="293" mass="33782">MPSPICLFTYNRLSETKQTVEALQENYLASGSDLIVFSDGAKTEAASAKVAEVRKFIQTIKGFKSLEIIESPENKGLAKSIISGVSSVIQRSGKVIVLEDDLITSPNFLDFMNQALDFYANQEKAFSVSGYTMDLPSLTDYSKDFYLGYRASSWGWATWADRWNKVDWEVNEYNRFIRNPVEHFQFMRGGSDLPYMLWKQMNGKIDSWAIRWCFDQYKKNLFTVFPKESKIKNIGFGETATHTKSMNQFDAHFGDETKREFLFDDNLIVNKVVAKEFRKRFSVLNRIKNKLTA</sequence>
<dbReference type="SUPFAM" id="SSF53448">
    <property type="entry name" value="Nucleotide-diphospho-sugar transferases"/>
    <property type="match status" value="1"/>
</dbReference>
<gene>
    <name evidence="2" type="ORF">GM418_09690</name>
</gene>
<accession>A0A6I6K5Z4</accession>
<name>A0A6I6K5Z4_9BACT</name>
<evidence type="ECO:0000259" key="1">
    <source>
        <dbReference type="Pfam" id="PF00535"/>
    </source>
</evidence>
<dbReference type="EMBL" id="CP046401">
    <property type="protein sequence ID" value="QGY48087.1"/>
    <property type="molecule type" value="Genomic_DNA"/>
</dbReference>
<evidence type="ECO:0000313" key="3">
    <source>
        <dbReference type="Proteomes" id="UP000428260"/>
    </source>
</evidence>